<keyword evidence="2" id="KW-1185">Reference proteome</keyword>
<dbReference type="Proteomes" id="UP001390339">
    <property type="component" value="Unassembled WGS sequence"/>
</dbReference>
<proteinExistence type="predicted"/>
<sequence>METGRSHGISNVYDNPETRICDVLFPLSYEAIRGEDECAAEAWPNIHDHLWRYKPDQHNPSISST</sequence>
<dbReference type="EMBL" id="JAPCWZ010000007">
    <property type="protein sequence ID" value="KAK8856202.1"/>
    <property type="molecule type" value="Genomic_DNA"/>
</dbReference>
<name>A0ABR2I2E8_9PEZI</name>
<accession>A0ABR2I2E8</accession>
<gene>
    <name evidence="1" type="ORF">PGQ11_012114</name>
</gene>
<evidence type="ECO:0000313" key="2">
    <source>
        <dbReference type="Proteomes" id="UP001390339"/>
    </source>
</evidence>
<comment type="caution">
    <text evidence="1">The sequence shown here is derived from an EMBL/GenBank/DDBJ whole genome shotgun (WGS) entry which is preliminary data.</text>
</comment>
<evidence type="ECO:0000313" key="1">
    <source>
        <dbReference type="EMBL" id="KAK8856202.1"/>
    </source>
</evidence>
<protein>
    <submittedName>
        <fullName evidence="1">Uncharacterized protein</fullName>
    </submittedName>
</protein>
<reference evidence="1 2" key="1">
    <citation type="journal article" date="2024" name="IMA Fungus">
        <title>Apiospora arundinis, a panoply of carbohydrate-active enzymes and secondary metabolites.</title>
        <authorList>
            <person name="Sorensen T."/>
            <person name="Petersen C."/>
            <person name="Muurmann A.T."/>
            <person name="Christiansen J.V."/>
            <person name="Brundto M.L."/>
            <person name="Overgaard C.K."/>
            <person name="Boysen A.T."/>
            <person name="Wollenberg R.D."/>
            <person name="Larsen T.O."/>
            <person name="Sorensen J.L."/>
            <person name="Nielsen K.L."/>
            <person name="Sondergaard T.E."/>
        </authorList>
    </citation>
    <scope>NUCLEOTIDE SEQUENCE [LARGE SCALE GENOMIC DNA]</scope>
    <source>
        <strain evidence="1 2">AAU 773</strain>
    </source>
</reference>
<organism evidence="1 2">
    <name type="scientific">Apiospora arundinis</name>
    <dbReference type="NCBI Taxonomy" id="335852"/>
    <lineage>
        <taxon>Eukaryota</taxon>
        <taxon>Fungi</taxon>
        <taxon>Dikarya</taxon>
        <taxon>Ascomycota</taxon>
        <taxon>Pezizomycotina</taxon>
        <taxon>Sordariomycetes</taxon>
        <taxon>Xylariomycetidae</taxon>
        <taxon>Amphisphaeriales</taxon>
        <taxon>Apiosporaceae</taxon>
        <taxon>Apiospora</taxon>
    </lineage>
</organism>